<accession>A0ACC2IFF6</accession>
<name>A0ACC2IFF6_9PEZI</name>
<keyword evidence="2" id="KW-1185">Reference proteome</keyword>
<evidence type="ECO:0000313" key="2">
    <source>
        <dbReference type="Proteomes" id="UP001153334"/>
    </source>
</evidence>
<sequence length="350" mass="37885">MSDSASSVNGQTYARSQYTVGILCALPKELMAVRALFDHKHGSLETALGDSNQYVLGKMAQHMVVAACLPAGEYGTNSAAAAASNMVHSFSSIRFCLLVGIGGGAPSEKNDIRLGDVVVSLPAGTSPGVIQYDLGKEKEGNSFELTGTLQRPPRVLTTAISTLRSDPDMRSDPLGLYLGEITTLLPEYGRPGRELDMVCRQPFVESSPQRDCSARDIPVQQRVPRATDQPAIHYGLVASGNRVIKDAAYRDQLVRQHGMLCFEMEAAGVVNTFPCLVIRGICDYCDADKNDTWQKYAAATAAAYAKLLLGVVAGTAGSGDTRESPWEGSMRSHRRYEEDDYEPPSKRRKT</sequence>
<evidence type="ECO:0000313" key="1">
    <source>
        <dbReference type="EMBL" id="KAJ8113915.1"/>
    </source>
</evidence>
<dbReference type="Proteomes" id="UP001153334">
    <property type="component" value="Unassembled WGS sequence"/>
</dbReference>
<protein>
    <submittedName>
        <fullName evidence="1">Uncharacterized protein</fullName>
    </submittedName>
</protein>
<dbReference type="EMBL" id="JAPESX010001470">
    <property type="protein sequence ID" value="KAJ8113915.1"/>
    <property type="molecule type" value="Genomic_DNA"/>
</dbReference>
<reference evidence="1" key="1">
    <citation type="submission" date="2022-11" db="EMBL/GenBank/DDBJ databases">
        <title>Genome Sequence of Nemania bipapillata.</title>
        <authorList>
            <person name="Buettner E."/>
        </authorList>
    </citation>
    <scope>NUCLEOTIDE SEQUENCE</scope>
    <source>
        <strain evidence="1">CP14</strain>
    </source>
</reference>
<organism evidence="1 2">
    <name type="scientific">Nemania bipapillata</name>
    <dbReference type="NCBI Taxonomy" id="110536"/>
    <lineage>
        <taxon>Eukaryota</taxon>
        <taxon>Fungi</taxon>
        <taxon>Dikarya</taxon>
        <taxon>Ascomycota</taxon>
        <taxon>Pezizomycotina</taxon>
        <taxon>Sordariomycetes</taxon>
        <taxon>Xylariomycetidae</taxon>
        <taxon>Xylariales</taxon>
        <taxon>Xylariaceae</taxon>
        <taxon>Nemania</taxon>
    </lineage>
</organism>
<gene>
    <name evidence="1" type="ORF">ONZ43_g5032</name>
</gene>
<proteinExistence type="predicted"/>
<comment type="caution">
    <text evidence="1">The sequence shown here is derived from an EMBL/GenBank/DDBJ whole genome shotgun (WGS) entry which is preliminary data.</text>
</comment>